<protein>
    <submittedName>
        <fullName evidence="4">MARVEL domain-containing protein</fullName>
    </submittedName>
</protein>
<feature type="transmembrane region" description="Helical" evidence="2">
    <location>
        <begin position="361"/>
        <end position="381"/>
    </location>
</feature>
<evidence type="ECO:0000256" key="1">
    <source>
        <dbReference type="SAM" id="MobiDB-lite"/>
    </source>
</evidence>
<feature type="compositionally biased region" description="Polar residues" evidence="1">
    <location>
        <begin position="75"/>
        <end position="92"/>
    </location>
</feature>
<feature type="transmembrane region" description="Helical" evidence="2">
    <location>
        <begin position="436"/>
        <end position="458"/>
    </location>
</feature>
<feature type="region of interest" description="Disordered" evidence="1">
    <location>
        <begin position="1"/>
        <end position="112"/>
    </location>
</feature>
<dbReference type="Proteomes" id="UP000036681">
    <property type="component" value="Unplaced"/>
</dbReference>
<keyword evidence="2" id="KW-0472">Membrane</keyword>
<organism evidence="3 4">
    <name type="scientific">Ascaris lumbricoides</name>
    <name type="common">Giant roundworm</name>
    <dbReference type="NCBI Taxonomy" id="6252"/>
    <lineage>
        <taxon>Eukaryota</taxon>
        <taxon>Metazoa</taxon>
        <taxon>Ecdysozoa</taxon>
        <taxon>Nematoda</taxon>
        <taxon>Chromadorea</taxon>
        <taxon>Rhabditida</taxon>
        <taxon>Spirurina</taxon>
        <taxon>Ascaridomorpha</taxon>
        <taxon>Ascaridoidea</taxon>
        <taxon>Ascarididae</taxon>
        <taxon>Ascaris</taxon>
    </lineage>
</organism>
<dbReference type="AlphaFoldDB" id="A0A0M3HTX0"/>
<name>A0A0M3HTX0_ASCLU</name>
<dbReference type="WBParaSite" id="ALUE_0000616301-mRNA-1">
    <property type="protein sequence ID" value="ALUE_0000616301-mRNA-1"/>
    <property type="gene ID" value="ALUE_0000616301"/>
</dbReference>
<feature type="region of interest" description="Disordered" evidence="1">
    <location>
        <begin position="486"/>
        <end position="505"/>
    </location>
</feature>
<evidence type="ECO:0000256" key="2">
    <source>
        <dbReference type="SAM" id="Phobius"/>
    </source>
</evidence>
<feature type="compositionally biased region" description="Basic and acidic residues" evidence="1">
    <location>
        <begin position="30"/>
        <end position="44"/>
    </location>
</feature>
<reference evidence="4" key="1">
    <citation type="submission" date="2016-05" db="UniProtKB">
        <authorList>
            <consortium name="WormBaseParasite"/>
        </authorList>
    </citation>
    <scope>IDENTIFICATION</scope>
</reference>
<accession>A0A0M3HTX0</accession>
<sequence length="505" mass="55384">MARKGSKSNQGGPKEKSGKKFRNQFWSSNGKKDETVEEPPKRPESSVSRQFQPKKQQGVSEAWSKQSQESREEQNQPFNYTPFKSGTLNRPPSVNAVRGPTPALGETVLQPQTLRQQAGIPRIQQPRQVQQKQQYVPQLNGNPFQLYGIVTNTKEMQPQGQSTPKMATQHAVRLQDKPPLPPGPYRPASAINPAAVTRPTSRANSELGIGIAGGGMGSRYQSYCTLPRPEQIEFDQHSTYGSEISHMAQQINMLYGSYNAKPISDIQPIFAQSQVNASRPPSQMLVGAPGMASDYLNRQPSVYDVEPTVSPPETEEEILKPAKDIVYFDALSLLSVFQVLCAIAIFTCGVLRLIWHAKWALGIELAFAIFVFIAASLGIYANSKRSHCAAIGAFVLSAFASLIALIPLILGLFPTVPLTFPTADAELFVHEDESHIVDYLLSFACFAEMVIALITSIYGCHAIGTTMTHVEKLRLNADLNAAFESSSTSLPKSTDTARDKKAPLH</sequence>
<feature type="transmembrane region" description="Helical" evidence="2">
    <location>
        <begin position="393"/>
        <end position="416"/>
    </location>
</feature>
<feature type="compositionally biased region" description="Basic and acidic residues" evidence="1">
    <location>
        <begin position="495"/>
        <end position="505"/>
    </location>
</feature>
<proteinExistence type="predicted"/>
<evidence type="ECO:0000313" key="4">
    <source>
        <dbReference type="WBParaSite" id="ALUE_0000616301-mRNA-1"/>
    </source>
</evidence>
<feature type="transmembrane region" description="Helical" evidence="2">
    <location>
        <begin position="330"/>
        <end position="355"/>
    </location>
</feature>
<evidence type="ECO:0000313" key="3">
    <source>
        <dbReference type="Proteomes" id="UP000036681"/>
    </source>
</evidence>
<keyword evidence="2" id="KW-0812">Transmembrane</keyword>
<keyword evidence="2" id="KW-1133">Transmembrane helix</keyword>
<keyword evidence="3" id="KW-1185">Reference proteome</keyword>
<feature type="compositionally biased region" description="Polar residues" evidence="1">
    <location>
        <begin position="45"/>
        <end position="67"/>
    </location>
</feature>